<organism evidence="3 4">
    <name type="scientific">Pedobacter psychroterrae</name>
    <dbReference type="NCBI Taxonomy" id="2530453"/>
    <lineage>
        <taxon>Bacteria</taxon>
        <taxon>Pseudomonadati</taxon>
        <taxon>Bacteroidota</taxon>
        <taxon>Sphingobacteriia</taxon>
        <taxon>Sphingobacteriales</taxon>
        <taxon>Sphingobacteriaceae</taxon>
        <taxon>Pedobacter</taxon>
    </lineage>
</organism>
<dbReference type="Gene3D" id="2.60.120.260">
    <property type="entry name" value="Galactose-binding domain-like"/>
    <property type="match status" value="1"/>
</dbReference>
<feature type="domain" description="DUF5000" evidence="2">
    <location>
        <begin position="268"/>
        <end position="401"/>
    </location>
</feature>
<dbReference type="InterPro" id="IPR032164">
    <property type="entry name" value="DUF5000"/>
</dbReference>
<dbReference type="AlphaFoldDB" id="A0A4R0NEZ8"/>
<comment type="caution">
    <text evidence="3">The sequence shown here is derived from an EMBL/GenBank/DDBJ whole genome shotgun (WGS) entry which is preliminary data.</text>
</comment>
<dbReference type="InterPro" id="IPR008979">
    <property type="entry name" value="Galactose-bd-like_sf"/>
</dbReference>
<evidence type="ECO:0000256" key="1">
    <source>
        <dbReference type="SAM" id="SignalP"/>
    </source>
</evidence>
<dbReference type="EMBL" id="SJSL01000007">
    <property type="protein sequence ID" value="TCC98287.1"/>
    <property type="molecule type" value="Genomic_DNA"/>
</dbReference>
<keyword evidence="4" id="KW-1185">Reference proteome</keyword>
<dbReference type="Proteomes" id="UP000293347">
    <property type="component" value="Unassembled WGS sequence"/>
</dbReference>
<feature type="signal peptide" evidence="1">
    <location>
        <begin position="1"/>
        <end position="22"/>
    </location>
</feature>
<name>A0A4R0NEZ8_9SPHI</name>
<evidence type="ECO:0000313" key="3">
    <source>
        <dbReference type="EMBL" id="TCC98287.1"/>
    </source>
</evidence>
<keyword evidence="1" id="KW-0732">Signal</keyword>
<evidence type="ECO:0000313" key="4">
    <source>
        <dbReference type="Proteomes" id="UP000293347"/>
    </source>
</evidence>
<dbReference type="SUPFAM" id="SSF49785">
    <property type="entry name" value="Galactose-binding domain-like"/>
    <property type="match status" value="1"/>
</dbReference>
<evidence type="ECO:0000259" key="2">
    <source>
        <dbReference type="Pfam" id="PF16391"/>
    </source>
</evidence>
<gene>
    <name evidence="3" type="ORF">EZ437_19055</name>
</gene>
<accession>A0A4R0NEZ8</accession>
<dbReference type="Pfam" id="PF16389">
    <property type="entry name" value="DUF4998"/>
    <property type="match status" value="1"/>
</dbReference>
<feature type="chain" id="PRO_5020892161" description="DUF5000 domain-containing protein" evidence="1">
    <location>
        <begin position="23"/>
        <end position="406"/>
    </location>
</feature>
<proteinExistence type="predicted"/>
<dbReference type="OrthoDB" id="1043438at2"/>
<protein>
    <recommendedName>
        <fullName evidence="2">DUF5000 domain-containing protein</fullName>
    </recommendedName>
</protein>
<sequence>MMMKMNKYLACLFIIAAGLCVASCTKEDDFKKFIAGGEVTYPARVDSVIVKSGNKRVQLRLALGSDPSITRIKAYWNNRADSLEIPVSRAGGYARDTVNMLISNLNEGVYNFDVYTFNANNNISVVAHATGSVYGDSYASTIANRLVKSITQDVAGNIVITWLSPLAGEKFIEIKYRDNSGAEKIIKTPEGALTTSIGDYQGETVLSYRSVFLPDSNAYDTFSKDYVNITLPAYERQLAKSGFAELILPTDVKEGGFGWLMPALWNGVYTGNGFATQPNKPLPVWFTFDTGVLNKLSKVRFWMPQDRIYRLEAVKSFEIWGSDNPASDGSWASWTLLSTCEVPKPSGSPVGTTTAADIAAAEAGHDFILPTTVPRTRYIRIKVLSNWGNGSFQAMGEFTFFTKERL</sequence>
<dbReference type="Pfam" id="PF16391">
    <property type="entry name" value="DUF5000"/>
    <property type="match status" value="1"/>
</dbReference>
<reference evidence="3 4" key="1">
    <citation type="submission" date="2019-02" db="EMBL/GenBank/DDBJ databases">
        <title>Pedobacter sp. RP-1-14 sp. nov., isolated from Arctic soil.</title>
        <authorList>
            <person name="Dahal R.H."/>
        </authorList>
    </citation>
    <scope>NUCLEOTIDE SEQUENCE [LARGE SCALE GENOMIC DNA]</scope>
    <source>
        <strain evidence="3 4">RP-1-14</strain>
    </source>
</reference>